<dbReference type="GO" id="GO:0004672">
    <property type="term" value="F:protein kinase activity"/>
    <property type="evidence" value="ECO:0007669"/>
    <property type="project" value="InterPro"/>
</dbReference>
<protein>
    <recommendedName>
        <fullName evidence="4">Protein kinase domain-containing protein</fullName>
    </recommendedName>
</protein>
<keyword evidence="6" id="KW-1185">Reference proteome</keyword>
<sequence length="447" mass="49264">MCKSSVESNFLHFNSTRYQPSKLIGRGACGLVYSGHDQLTNAPIAIKKIVVRDDFCAKRTLREIQIQKAFRHDNVLGIIDLIYSPQNTTLYCVIPKMDTDLGRVIRSQQQLSKLHVQYFTEQLLDGLAYLHECCNVMHRDLKPANLLVNESCELRISDFGLARLAPDESASHERSLSPRSNVDEDGDSILGNLTSYVVTRWYRAPELVLSSRQYSKAVDLWSVGCILAELLQRKPLFPGKSHVDQLNLIIDVLGSPEPEALEIVSDGAKRYVAGLPYKLASPLGKRFPMACAKSLSLLKMLLVWDPQRRATVRQALNHPYIALDIDPGCAGCVKIADSSEEEADPFVALQREVVRFQDEKSHEKLPSNRDVSPTPTGNTSPASSQWTSSQHSLFAGTSRPPAAGTSYVGGQAQGQALGADLSKDKTGQGNADSITDSELASRMQRAL</sequence>
<organism evidence="5 6">
    <name type="scientific">Prymnesium parvum</name>
    <name type="common">Toxic golden alga</name>
    <dbReference type="NCBI Taxonomy" id="97485"/>
    <lineage>
        <taxon>Eukaryota</taxon>
        <taxon>Haptista</taxon>
        <taxon>Haptophyta</taxon>
        <taxon>Prymnesiophyceae</taxon>
        <taxon>Prymnesiales</taxon>
        <taxon>Prymnesiaceae</taxon>
        <taxon>Prymnesium</taxon>
    </lineage>
</organism>
<evidence type="ECO:0000256" key="1">
    <source>
        <dbReference type="ARBA" id="ARBA00022741"/>
    </source>
</evidence>
<dbReference type="AlphaFoldDB" id="A0AB34JLT1"/>
<dbReference type="SMART" id="SM00220">
    <property type="entry name" value="S_TKc"/>
    <property type="match status" value="1"/>
</dbReference>
<feature type="region of interest" description="Disordered" evidence="3">
    <location>
        <begin position="358"/>
        <end position="447"/>
    </location>
</feature>
<keyword evidence="1" id="KW-0547">Nucleotide-binding</keyword>
<dbReference type="InterPro" id="IPR008271">
    <property type="entry name" value="Ser/Thr_kinase_AS"/>
</dbReference>
<evidence type="ECO:0000259" key="4">
    <source>
        <dbReference type="PROSITE" id="PS50011"/>
    </source>
</evidence>
<dbReference type="CDD" id="cd07834">
    <property type="entry name" value="STKc_MAPK"/>
    <property type="match status" value="1"/>
</dbReference>
<dbReference type="InterPro" id="IPR011009">
    <property type="entry name" value="Kinase-like_dom_sf"/>
</dbReference>
<dbReference type="InterPro" id="IPR050117">
    <property type="entry name" value="MAPK"/>
</dbReference>
<dbReference type="SUPFAM" id="SSF56112">
    <property type="entry name" value="Protein kinase-like (PK-like)"/>
    <property type="match status" value="1"/>
</dbReference>
<dbReference type="Gene3D" id="3.30.200.20">
    <property type="entry name" value="Phosphorylase Kinase, domain 1"/>
    <property type="match status" value="1"/>
</dbReference>
<dbReference type="FunFam" id="1.10.510.10:FF:000439">
    <property type="entry name" value="Mitogen-activated protein kinase"/>
    <property type="match status" value="1"/>
</dbReference>
<dbReference type="PROSITE" id="PS00108">
    <property type="entry name" value="PROTEIN_KINASE_ST"/>
    <property type="match status" value="1"/>
</dbReference>
<keyword evidence="2" id="KW-0067">ATP-binding</keyword>
<feature type="compositionally biased region" description="Polar residues" evidence="3">
    <location>
        <begin position="427"/>
        <end position="438"/>
    </location>
</feature>
<evidence type="ECO:0000256" key="2">
    <source>
        <dbReference type="ARBA" id="ARBA00022840"/>
    </source>
</evidence>
<evidence type="ECO:0000256" key="3">
    <source>
        <dbReference type="SAM" id="MobiDB-lite"/>
    </source>
</evidence>
<dbReference type="EMBL" id="JBGBPQ010000006">
    <property type="protein sequence ID" value="KAL1522876.1"/>
    <property type="molecule type" value="Genomic_DNA"/>
</dbReference>
<evidence type="ECO:0000313" key="5">
    <source>
        <dbReference type="EMBL" id="KAL1522876.1"/>
    </source>
</evidence>
<gene>
    <name evidence="5" type="ORF">AB1Y20_017841</name>
</gene>
<dbReference type="Pfam" id="PF00069">
    <property type="entry name" value="Pkinase"/>
    <property type="match status" value="1"/>
</dbReference>
<feature type="domain" description="Protein kinase" evidence="4">
    <location>
        <begin position="18"/>
        <end position="321"/>
    </location>
</feature>
<dbReference type="InterPro" id="IPR000719">
    <property type="entry name" value="Prot_kinase_dom"/>
</dbReference>
<reference evidence="5 6" key="1">
    <citation type="journal article" date="2024" name="Science">
        <title>Giant polyketide synthase enzymes in the biosynthesis of giant marine polyether toxins.</title>
        <authorList>
            <person name="Fallon T.R."/>
            <person name="Shende V.V."/>
            <person name="Wierzbicki I.H."/>
            <person name="Pendleton A.L."/>
            <person name="Watervoot N.F."/>
            <person name="Auber R.P."/>
            <person name="Gonzalez D.J."/>
            <person name="Wisecaver J.H."/>
            <person name="Moore B.S."/>
        </authorList>
    </citation>
    <scope>NUCLEOTIDE SEQUENCE [LARGE SCALE GENOMIC DNA]</scope>
    <source>
        <strain evidence="5 6">12B1</strain>
    </source>
</reference>
<accession>A0AB34JLT1</accession>
<feature type="compositionally biased region" description="Basic and acidic residues" evidence="3">
    <location>
        <begin position="358"/>
        <end position="367"/>
    </location>
</feature>
<comment type="caution">
    <text evidence="5">The sequence shown here is derived from an EMBL/GenBank/DDBJ whole genome shotgun (WGS) entry which is preliminary data.</text>
</comment>
<dbReference type="PROSITE" id="PS50011">
    <property type="entry name" value="PROTEIN_KINASE_DOM"/>
    <property type="match status" value="1"/>
</dbReference>
<feature type="compositionally biased region" description="Polar residues" evidence="3">
    <location>
        <begin position="369"/>
        <end position="392"/>
    </location>
</feature>
<proteinExistence type="predicted"/>
<dbReference type="Gene3D" id="1.10.510.10">
    <property type="entry name" value="Transferase(Phosphotransferase) domain 1"/>
    <property type="match status" value="1"/>
</dbReference>
<name>A0AB34JLT1_PRYPA</name>
<dbReference type="Proteomes" id="UP001515480">
    <property type="component" value="Unassembled WGS sequence"/>
</dbReference>
<evidence type="ECO:0000313" key="6">
    <source>
        <dbReference type="Proteomes" id="UP001515480"/>
    </source>
</evidence>
<dbReference type="GO" id="GO:0005524">
    <property type="term" value="F:ATP binding"/>
    <property type="evidence" value="ECO:0007669"/>
    <property type="project" value="UniProtKB-KW"/>
</dbReference>
<dbReference type="PANTHER" id="PTHR24055">
    <property type="entry name" value="MITOGEN-ACTIVATED PROTEIN KINASE"/>
    <property type="match status" value="1"/>
</dbReference>
<feature type="compositionally biased region" description="Low complexity" evidence="3">
    <location>
        <begin position="409"/>
        <end position="419"/>
    </location>
</feature>